<sequence length="495" mass="54648">MESTSVKPTTPSVPKKEVEKKPIPVIEKPKLMAEKTAAKPKPVVSKKPSSSECKSDTLFVVDSTSSVRDIFQQHKDYVSNVIEQLDISPETGHVAVILYSSRYRQKIKYSLADLQDKDNITKVVKALPFFSGVTATGQALKLALEELKHRRADVVTNLVVITDGFSFDFIDEPIKEIHSLPNVRTFAVTIGEACRKFELLMMSGTEENLFIGPDSYKELIKRLQSCNAKSGNEKITASVTNTKTDNQEQKSKKLTNVMPTTTDKKKPESTKEMEKNVKKVSSGIEKKSISSVKVSKIEKTGNLETKVESTKEGQNGHCQFDAVFVIDASGSLRQRYQRQLQLAMELPDVLGADSNFALVTYSGKTRTKVAVHLGSNITVSDFKTKLNSDEFMGGTTDTERALQKAHDEITGPGVRGGKVLPIVLVFTDGFSRTDPTEIAKQIHRKSVLVFAIGVANGQYVNEKELQAIASNPSNVYLDSTFQKLKDTLTQLSKSC</sequence>
<dbReference type="WBParaSite" id="JU765_v2.g16440.t1">
    <property type="protein sequence ID" value="JU765_v2.g16440.t1"/>
    <property type="gene ID" value="JU765_v2.g16440"/>
</dbReference>
<accession>A0AC34QHZ3</accession>
<proteinExistence type="predicted"/>
<reference evidence="2" key="1">
    <citation type="submission" date="2022-11" db="UniProtKB">
        <authorList>
            <consortium name="WormBaseParasite"/>
        </authorList>
    </citation>
    <scope>IDENTIFICATION</scope>
</reference>
<name>A0AC34QHZ3_9BILA</name>
<dbReference type="Proteomes" id="UP000887576">
    <property type="component" value="Unplaced"/>
</dbReference>
<evidence type="ECO:0000313" key="2">
    <source>
        <dbReference type="WBParaSite" id="JU765_v2.g16440.t1"/>
    </source>
</evidence>
<organism evidence="1 2">
    <name type="scientific">Panagrolaimus sp. JU765</name>
    <dbReference type="NCBI Taxonomy" id="591449"/>
    <lineage>
        <taxon>Eukaryota</taxon>
        <taxon>Metazoa</taxon>
        <taxon>Ecdysozoa</taxon>
        <taxon>Nematoda</taxon>
        <taxon>Chromadorea</taxon>
        <taxon>Rhabditida</taxon>
        <taxon>Tylenchina</taxon>
        <taxon>Panagrolaimomorpha</taxon>
        <taxon>Panagrolaimoidea</taxon>
        <taxon>Panagrolaimidae</taxon>
        <taxon>Panagrolaimus</taxon>
    </lineage>
</organism>
<protein>
    <submittedName>
        <fullName evidence="2">VWFA domain-containing protein</fullName>
    </submittedName>
</protein>
<evidence type="ECO:0000313" key="1">
    <source>
        <dbReference type="Proteomes" id="UP000887576"/>
    </source>
</evidence>